<name>A0ABU7V455_9MICO</name>
<accession>A0ABU7V455</accession>
<dbReference type="EMBL" id="JAZHOV010000001">
    <property type="protein sequence ID" value="MEF2253542.1"/>
    <property type="molecule type" value="Genomic_DNA"/>
</dbReference>
<dbReference type="Proteomes" id="UP001351900">
    <property type="component" value="Unassembled WGS sequence"/>
</dbReference>
<reference evidence="2 3" key="1">
    <citation type="submission" date="2024-01" db="EMBL/GenBank/DDBJ databases">
        <title>the genome sequence of strain Microbacterium schleiferi NBRC 15075.</title>
        <authorList>
            <person name="Ding Y."/>
            <person name="Zhang G."/>
        </authorList>
    </citation>
    <scope>NUCLEOTIDE SEQUENCE [LARGE SCALE GENOMIC DNA]</scope>
    <source>
        <strain evidence="2 3">NBRC 15075</strain>
    </source>
</reference>
<evidence type="ECO:0000313" key="3">
    <source>
        <dbReference type="Proteomes" id="UP001351900"/>
    </source>
</evidence>
<evidence type="ECO:0000256" key="1">
    <source>
        <dbReference type="SAM" id="MobiDB-lite"/>
    </source>
</evidence>
<proteinExistence type="predicted"/>
<organism evidence="2 3">
    <name type="scientific">Microbacterium schleiferi</name>
    <dbReference type="NCBI Taxonomy" id="69362"/>
    <lineage>
        <taxon>Bacteria</taxon>
        <taxon>Bacillati</taxon>
        <taxon>Actinomycetota</taxon>
        <taxon>Actinomycetes</taxon>
        <taxon>Micrococcales</taxon>
        <taxon>Microbacteriaceae</taxon>
        <taxon>Microbacterium</taxon>
    </lineage>
</organism>
<feature type="compositionally biased region" description="Basic and acidic residues" evidence="1">
    <location>
        <begin position="16"/>
        <end position="48"/>
    </location>
</feature>
<keyword evidence="3" id="KW-1185">Reference proteome</keyword>
<feature type="region of interest" description="Disordered" evidence="1">
    <location>
        <begin position="1"/>
        <end position="59"/>
    </location>
</feature>
<protein>
    <submittedName>
        <fullName evidence="2">Uncharacterized protein</fullName>
    </submittedName>
</protein>
<dbReference type="RefSeq" id="WP_331790342.1">
    <property type="nucleotide sequence ID" value="NZ_BAAAUO010000003.1"/>
</dbReference>
<gene>
    <name evidence="2" type="ORF">V2V91_00140</name>
</gene>
<sequence>MGNEHDYEMIETPENGETHGQWEDHDFGDAESGADKGTGDPGDDRSHLQDLPPAKTDGA</sequence>
<evidence type="ECO:0000313" key="2">
    <source>
        <dbReference type="EMBL" id="MEF2253542.1"/>
    </source>
</evidence>
<comment type="caution">
    <text evidence="2">The sequence shown here is derived from an EMBL/GenBank/DDBJ whole genome shotgun (WGS) entry which is preliminary data.</text>
</comment>